<feature type="region of interest" description="Disordered" evidence="1">
    <location>
        <begin position="19"/>
        <end position="76"/>
    </location>
</feature>
<keyword evidence="4" id="KW-1185">Reference proteome</keyword>
<dbReference type="PROSITE" id="PS51257">
    <property type="entry name" value="PROKAR_LIPOPROTEIN"/>
    <property type="match status" value="1"/>
</dbReference>
<gene>
    <name evidence="3" type="ORF">EXE63_25105</name>
</gene>
<evidence type="ECO:0000256" key="2">
    <source>
        <dbReference type="SAM" id="SignalP"/>
    </source>
</evidence>
<evidence type="ECO:0000313" key="4">
    <source>
        <dbReference type="Proteomes" id="UP000501849"/>
    </source>
</evidence>
<evidence type="ECO:0000313" key="3">
    <source>
        <dbReference type="EMBL" id="QIV83794.1"/>
    </source>
</evidence>
<dbReference type="Proteomes" id="UP000501849">
    <property type="component" value="Chromosome"/>
</dbReference>
<dbReference type="SUPFAM" id="SSF50974">
    <property type="entry name" value="Nitrous oxide reductase, N-terminal domain"/>
    <property type="match status" value="1"/>
</dbReference>
<dbReference type="KEGG" id="mfre:EXE63_25105"/>
<dbReference type="InterPro" id="IPR011045">
    <property type="entry name" value="N2O_reductase_N"/>
</dbReference>
<dbReference type="InterPro" id="IPR015943">
    <property type="entry name" value="WD40/YVTN_repeat-like_dom_sf"/>
</dbReference>
<dbReference type="RefSeq" id="WP_168144163.1">
    <property type="nucleotide sequence ID" value="NZ_CP038799.1"/>
</dbReference>
<reference evidence="3 4" key="1">
    <citation type="submission" date="2019-04" db="EMBL/GenBank/DDBJ databases">
        <title>Draft, Whole-Genome Sequence of the Anthracene-degrading Mycobacterium frederiksbergense LB501T, Isolated from a Polycyclic Aromatic Hydrocarbon (PAH)-Contaminated Soil.</title>
        <authorList>
            <person name="Augelletti F."/>
        </authorList>
    </citation>
    <scope>NUCLEOTIDE SEQUENCE [LARGE SCALE GENOMIC DNA]</scope>
    <source>
        <strain evidence="3 4">LB 501T</strain>
    </source>
</reference>
<feature type="compositionally biased region" description="Low complexity" evidence="1">
    <location>
        <begin position="24"/>
        <end position="50"/>
    </location>
</feature>
<sequence>MRDRVFAVVLVLTVAGCAQPAEKPGPSAGTPPASATTTGLLPTGVPTEGTRPPVDGLPPPAEPQRAPAPAAGLPGRQLRVGAAPEGVVVDAKTRTVAVAKRNPNELVLIDADSGTATMRVPLPGFVRHLQLAKPGGPVLVPVESANALVRVDLPGGRAAPQIITGTVPHDAAEAPNGTVFVANELGGTVTVLRGEDIAKVFTDSVQPAGMAPVGNLMGMLDVRKNDLTVYDAEALTIKGSTPAGQGPTHLVADKHGRYIATDTRGDAIRVFDTEPRQIAEITQPGGPYGIAYDPARDRLWVASSGTNEVVGYDMAEPTPREVDRIATVQNPYTLGVDADTGRLFIAGVTAGVVQIVEPR</sequence>
<accession>A0A6H0S930</accession>
<dbReference type="AlphaFoldDB" id="A0A6H0S930"/>
<keyword evidence="2" id="KW-0732">Signal</keyword>
<dbReference type="PANTHER" id="PTHR47197">
    <property type="entry name" value="PROTEIN NIRF"/>
    <property type="match status" value="1"/>
</dbReference>
<feature type="signal peptide" evidence="2">
    <location>
        <begin position="1"/>
        <end position="20"/>
    </location>
</feature>
<protein>
    <submittedName>
        <fullName evidence="3">YncE family protein</fullName>
    </submittedName>
</protein>
<dbReference type="PANTHER" id="PTHR47197:SF3">
    <property type="entry name" value="DIHYDRO-HEME D1 DEHYDROGENASE"/>
    <property type="match status" value="1"/>
</dbReference>
<name>A0A6H0S930_9MYCO</name>
<proteinExistence type="predicted"/>
<dbReference type="Gene3D" id="2.130.10.10">
    <property type="entry name" value="YVTN repeat-like/Quinoprotein amine dehydrogenase"/>
    <property type="match status" value="2"/>
</dbReference>
<feature type="compositionally biased region" description="Low complexity" evidence="1">
    <location>
        <begin position="63"/>
        <end position="76"/>
    </location>
</feature>
<evidence type="ECO:0000256" key="1">
    <source>
        <dbReference type="SAM" id="MobiDB-lite"/>
    </source>
</evidence>
<dbReference type="InterPro" id="IPR051200">
    <property type="entry name" value="Host-pathogen_enzymatic-act"/>
</dbReference>
<dbReference type="EMBL" id="CP038799">
    <property type="protein sequence ID" value="QIV83794.1"/>
    <property type="molecule type" value="Genomic_DNA"/>
</dbReference>
<organism evidence="3 4">
    <name type="scientific">Mycolicibacterium frederiksbergense</name>
    <dbReference type="NCBI Taxonomy" id="117567"/>
    <lineage>
        <taxon>Bacteria</taxon>
        <taxon>Bacillati</taxon>
        <taxon>Actinomycetota</taxon>
        <taxon>Actinomycetes</taxon>
        <taxon>Mycobacteriales</taxon>
        <taxon>Mycobacteriaceae</taxon>
        <taxon>Mycolicibacterium</taxon>
    </lineage>
</organism>
<feature type="chain" id="PRO_5026345445" evidence="2">
    <location>
        <begin position="21"/>
        <end position="359"/>
    </location>
</feature>